<dbReference type="GeneID" id="14310358"/>
<gene>
    <name evidence="6" type="ordered locus">Metfor_1045</name>
</gene>
<sequence length="114" mass="13172">MSKREVKLYLTDIDDAVSAIQSYTKDMTYEQLLVDRKTREAIILNFVVIGEAIKKIPQEVIDRHPEVPWKEFAGMRDKMVHGYFMISPAIIWETSRHDLAPLADAVKVLLRENA</sequence>
<dbReference type="InterPro" id="IPR008201">
    <property type="entry name" value="HepT-like"/>
</dbReference>
<evidence type="ECO:0000256" key="3">
    <source>
        <dbReference type="ARBA" id="ARBA00022722"/>
    </source>
</evidence>
<keyword evidence="3" id="KW-0540">Nuclease</keyword>
<evidence type="ECO:0000256" key="4">
    <source>
        <dbReference type="ARBA" id="ARBA00022741"/>
    </source>
</evidence>
<dbReference type="PANTHER" id="PTHR34139:SF1">
    <property type="entry name" value="RNASE MJ1380-RELATED"/>
    <property type="match status" value="1"/>
</dbReference>
<keyword evidence="5" id="KW-0378">Hydrolase</keyword>
<dbReference type="HOGENOM" id="CLU_142825_3_3_2"/>
<dbReference type="OrthoDB" id="318716at2157"/>
<evidence type="ECO:0000256" key="1">
    <source>
        <dbReference type="ARBA" id="ARBA00022553"/>
    </source>
</evidence>
<keyword evidence="7" id="KW-1185">Reference proteome</keyword>
<accession>L0HG80</accession>
<proteinExistence type="predicted"/>
<reference evidence="6 7" key="2">
    <citation type="journal article" date="2014" name="Genome Announc.">
        <title>Complete Genome Sequence of Methanoregula formicica SMSPT, a Mesophilic Hydrogenotrophic Methanogen Isolated from a Methanogenic Upflow Anaerobic Sludge Blanket Reactor.</title>
        <authorList>
            <person name="Yamamoto K."/>
            <person name="Tamaki H."/>
            <person name="Cadillo-Quiroz H."/>
            <person name="Imachi H."/>
            <person name="Kyrpides N."/>
            <person name="Woyke T."/>
            <person name="Goodwin L."/>
            <person name="Zinder S.H."/>
            <person name="Kamagata Y."/>
            <person name="Liu W.T."/>
        </authorList>
    </citation>
    <scope>NUCLEOTIDE SEQUENCE [LARGE SCALE GENOMIC DNA]</scope>
    <source>
        <strain evidence="7">DSM 22288 / NBRC 105244 / SMSP</strain>
    </source>
</reference>
<dbReference type="Pfam" id="PF01934">
    <property type="entry name" value="HepT-like"/>
    <property type="match status" value="1"/>
</dbReference>
<dbReference type="Proteomes" id="UP000010824">
    <property type="component" value="Chromosome"/>
</dbReference>
<dbReference type="eggNOG" id="arCOG05024">
    <property type="taxonomic scope" value="Archaea"/>
</dbReference>
<keyword evidence="2" id="KW-1277">Toxin-antitoxin system</keyword>
<dbReference type="KEGG" id="mfo:Metfor_1045"/>
<evidence type="ECO:0000256" key="2">
    <source>
        <dbReference type="ARBA" id="ARBA00022649"/>
    </source>
</evidence>
<evidence type="ECO:0008006" key="8">
    <source>
        <dbReference type="Google" id="ProtNLM"/>
    </source>
</evidence>
<dbReference type="PANTHER" id="PTHR34139">
    <property type="entry name" value="UPF0331 PROTEIN MJ0127"/>
    <property type="match status" value="1"/>
</dbReference>
<reference evidence="7" key="1">
    <citation type="submission" date="2011-12" db="EMBL/GenBank/DDBJ databases">
        <title>Complete sequence of Methanoregula formicicum SMSP.</title>
        <authorList>
            <person name="Lucas S."/>
            <person name="Han J."/>
            <person name="Lapidus A."/>
            <person name="Cheng J.-F."/>
            <person name="Goodwin L."/>
            <person name="Pitluck S."/>
            <person name="Peters L."/>
            <person name="Ovchinnikova G."/>
            <person name="Teshima H."/>
            <person name="Detter J.C."/>
            <person name="Han C."/>
            <person name="Tapia R."/>
            <person name="Land M."/>
            <person name="Hauser L."/>
            <person name="Kyrpides N."/>
            <person name="Ivanova N."/>
            <person name="Pagani I."/>
            <person name="Imachi H."/>
            <person name="Tamaki H."/>
            <person name="Sekiguchi Y."/>
            <person name="Kamagata Y."/>
            <person name="Cadillo-Quiroz H."/>
            <person name="Zinder S."/>
            <person name="Liu W.-T."/>
            <person name="Woyke T."/>
        </authorList>
    </citation>
    <scope>NUCLEOTIDE SEQUENCE [LARGE SCALE GENOMIC DNA]</scope>
    <source>
        <strain evidence="7">DSM 22288 / NBRC 105244 / SMSP</strain>
    </source>
</reference>
<dbReference type="InterPro" id="IPR051813">
    <property type="entry name" value="HepT_RNase_toxin"/>
</dbReference>
<name>L0HG80_METFS</name>
<dbReference type="FunCoup" id="L0HG80">
    <property type="interactions" value="3"/>
</dbReference>
<dbReference type="RefSeq" id="WP_015285058.1">
    <property type="nucleotide sequence ID" value="NC_019943.1"/>
</dbReference>
<keyword evidence="1" id="KW-0597">Phosphoprotein</keyword>
<dbReference type="InParanoid" id="L0HG80"/>
<keyword evidence="4" id="KW-0547">Nucleotide-binding</keyword>
<evidence type="ECO:0000256" key="5">
    <source>
        <dbReference type="ARBA" id="ARBA00022801"/>
    </source>
</evidence>
<dbReference type="GO" id="GO:0110001">
    <property type="term" value="C:toxin-antitoxin complex"/>
    <property type="evidence" value="ECO:0007669"/>
    <property type="project" value="InterPro"/>
</dbReference>
<dbReference type="GO" id="GO:0000166">
    <property type="term" value="F:nucleotide binding"/>
    <property type="evidence" value="ECO:0007669"/>
    <property type="project" value="UniProtKB-KW"/>
</dbReference>
<dbReference type="STRING" id="593750.Metfor_1045"/>
<dbReference type="GO" id="GO:0004540">
    <property type="term" value="F:RNA nuclease activity"/>
    <property type="evidence" value="ECO:0007669"/>
    <property type="project" value="InterPro"/>
</dbReference>
<protein>
    <recommendedName>
        <fullName evidence="8">DUF86 domain-containing protein</fullName>
    </recommendedName>
</protein>
<dbReference type="EMBL" id="CP003167">
    <property type="protein sequence ID" value="AGB02094.1"/>
    <property type="molecule type" value="Genomic_DNA"/>
</dbReference>
<dbReference type="AlphaFoldDB" id="L0HG80"/>
<organism evidence="6 7">
    <name type="scientific">Methanoregula formicica (strain DSM 22288 / NBRC 105244 / SMSP)</name>
    <dbReference type="NCBI Taxonomy" id="593750"/>
    <lineage>
        <taxon>Archaea</taxon>
        <taxon>Methanobacteriati</taxon>
        <taxon>Methanobacteriota</taxon>
        <taxon>Stenosarchaea group</taxon>
        <taxon>Methanomicrobia</taxon>
        <taxon>Methanomicrobiales</taxon>
        <taxon>Methanoregulaceae</taxon>
        <taxon>Methanoregula</taxon>
    </lineage>
</organism>
<dbReference type="GO" id="GO:0016787">
    <property type="term" value="F:hydrolase activity"/>
    <property type="evidence" value="ECO:0007669"/>
    <property type="project" value="UniProtKB-KW"/>
</dbReference>
<evidence type="ECO:0000313" key="6">
    <source>
        <dbReference type="EMBL" id="AGB02094.1"/>
    </source>
</evidence>
<evidence type="ECO:0000313" key="7">
    <source>
        <dbReference type="Proteomes" id="UP000010824"/>
    </source>
</evidence>